<evidence type="ECO:0000259" key="6">
    <source>
        <dbReference type="PROSITE" id="PS50931"/>
    </source>
</evidence>
<keyword evidence="3" id="KW-0805">Transcription regulation</keyword>
<comment type="caution">
    <text evidence="7">The sequence shown here is derived from an EMBL/GenBank/DDBJ whole genome shotgun (WGS) entry which is preliminary data.</text>
</comment>
<dbReference type="SUPFAM" id="SSF53850">
    <property type="entry name" value="Periplasmic binding protein-like II"/>
    <property type="match status" value="1"/>
</dbReference>
<evidence type="ECO:0000256" key="1">
    <source>
        <dbReference type="ARBA" id="ARBA00003502"/>
    </source>
</evidence>
<dbReference type="GO" id="GO:0003700">
    <property type="term" value="F:DNA-binding transcription factor activity"/>
    <property type="evidence" value="ECO:0007669"/>
    <property type="project" value="InterPro"/>
</dbReference>
<dbReference type="Pfam" id="PF00126">
    <property type="entry name" value="HTH_1"/>
    <property type="match status" value="1"/>
</dbReference>
<evidence type="ECO:0000256" key="3">
    <source>
        <dbReference type="ARBA" id="ARBA00023015"/>
    </source>
</evidence>
<organism evidence="7 8">
    <name type="scientific">Bradyrhizobium japonicum</name>
    <dbReference type="NCBI Taxonomy" id="375"/>
    <lineage>
        <taxon>Bacteria</taxon>
        <taxon>Pseudomonadati</taxon>
        <taxon>Pseudomonadota</taxon>
        <taxon>Alphaproteobacteria</taxon>
        <taxon>Hyphomicrobiales</taxon>
        <taxon>Nitrobacteraceae</taxon>
        <taxon>Bradyrhizobium</taxon>
    </lineage>
</organism>
<evidence type="ECO:0000313" key="7">
    <source>
        <dbReference type="EMBL" id="OSJ34118.1"/>
    </source>
</evidence>
<comment type="function">
    <text evidence="1">NodD regulates the expression of the nodABCFE genes which encode other nodulation proteins. NodD is also a negative regulator of its own expression. Binds flavonoids as inducers.</text>
</comment>
<dbReference type="RefSeq" id="WP_085399901.1">
    <property type="nucleotide sequence ID" value="NZ_NAFL01000235.1"/>
</dbReference>
<feature type="domain" description="HTH lysR-type" evidence="6">
    <location>
        <begin position="17"/>
        <end position="74"/>
    </location>
</feature>
<gene>
    <name evidence="7" type="ORF">BSZ19_13205</name>
</gene>
<proteinExistence type="inferred from homology"/>
<dbReference type="PANTHER" id="PTHR30346:SF0">
    <property type="entry name" value="HCA OPERON TRANSCRIPTIONAL ACTIVATOR HCAR"/>
    <property type="match status" value="1"/>
</dbReference>
<sequence length="317" mass="35182">MSNFQPTSPSFQGIKALELKHLRSAVIAADCGSIRQAAELLRLQQSSLSRSIHQTEHYLGFTIFERYSGGVRPTRAGRSVLRLARTILEEFDALVATANSVRTSETGRLAVGFCTSLSAGNLQASLLELKQRFPQIELATVERSRTRLATALRNGVLDILIVTGSLPLLESETMSLWGERVLVVLPEDHPLTARETVYWTDLRGETVLLSHYDPGREFEDLLVSKLVSPEDRPKVERHDVSRGIIKSLISMKSGISLVLESDLGANFAGLVYRELRDGTGPSRFDFSAYWRADNENPVLAAFLKLLSERYPSSPLGR</sequence>
<dbReference type="InterPro" id="IPR036388">
    <property type="entry name" value="WH-like_DNA-bd_sf"/>
</dbReference>
<evidence type="ECO:0000256" key="5">
    <source>
        <dbReference type="ARBA" id="ARBA00023163"/>
    </source>
</evidence>
<evidence type="ECO:0000313" key="8">
    <source>
        <dbReference type="Proteomes" id="UP000193335"/>
    </source>
</evidence>
<comment type="similarity">
    <text evidence="2">Belongs to the LysR transcriptional regulatory family.</text>
</comment>
<dbReference type="PROSITE" id="PS50931">
    <property type="entry name" value="HTH_LYSR"/>
    <property type="match status" value="1"/>
</dbReference>
<dbReference type="Gene3D" id="1.10.10.10">
    <property type="entry name" value="Winged helix-like DNA-binding domain superfamily/Winged helix DNA-binding domain"/>
    <property type="match status" value="1"/>
</dbReference>
<dbReference type="SUPFAM" id="SSF46785">
    <property type="entry name" value="Winged helix' DNA-binding domain"/>
    <property type="match status" value="1"/>
</dbReference>
<reference evidence="7 8" key="1">
    <citation type="submission" date="2017-03" db="EMBL/GenBank/DDBJ databases">
        <title>Whole genome sequences of fourteen strains of Bradyrhizobium canariense and one strain of Bradyrhizobium japonicum isolated from Lupinus (Papilionoideae: Genisteae) species in Algeria.</title>
        <authorList>
            <person name="Crovadore J."/>
            <person name="Chekireb D."/>
            <person name="Brachmann A."/>
            <person name="Chablais R."/>
            <person name="Cochard B."/>
            <person name="Lefort F."/>
        </authorList>
    </citation>
    <scope>NUCLEOTIDE SEQUENCE [LARGE SCALE GENOMIC DNA]</scope>
    <source>
        <strain evidence="7 8">UBMA197</strain>
    </source>
</reference>
<evidence type="ECO:0000256" key="4">
    <source>
        <dbReference type="ARBA" id="ARBA00023125"/>
    </source>
</evidence>
<evidence type="ECO:0000256" key="2">
    <source>
        <dbReference type="ARBA" id="ARBA00009437"/>
    </source>
</evidence>
<dbReference type="Pfam" id="PF03466">
    <property type="entry name" value="LysR_substrate"/>
    <property type="match status" value="1"/>
</dbReference>
<keyword evidence="4" id="KW-0238">DNA-binding</keyword>
<accession>A0A1Y2JRG7</accession>
<dbReference type="InterPro" id="IPR000847">
    <property type="entry name" value="LysR_HTH_N"/>
</dbReference>
<keyword evidence="5" id="KW-0804">Transcription</keyword>
<dbReference type="GO" id="GO:0032993">
    <property type="term" value="C:protein-DNA complex"/>
    <property type="evidence" value="ECO:0007669"/>
    <property type="project" value="TreeGrafter"/>
</dbReference>
<dbReference type="EMBL" id="NAFL01000235">
    <property type="protein sequence ID" value="OSJ34118.1"/>
    <property type="molecule type" value="Genomic_DNA"/>
</dbReference>
<dbReference type="InterPro" id="IPR036390">
    <property type="entry name" value="WH_DNA-bd_sf"/>
</dbReference>
<dbReference type="InterPro" id="IPR005119">
    <property type="entry name" value="LysR_subst-bd"/>
</dbReference>
<dbReference type="AlphaFoldDB" id="A0A1Y2JRG7"/>
<dbReference type="Proteomes" id="UP000193335">
    <property type="component" value="Unassembled WGS sequence"/>
</dbReference>
<dbReference type="PANTHER" id="PTHR30346">
    <property type="entry name" value="TRANSCRIPTIONAL DUAL REGULATOR HCAR-RELATED"/>
    <property type="match status" value="1"/>
</dbReference>
<name>A0A1Y2JRG7_BRAJP</name>
<dbReference type="CDD" id="cd08414">
    <property type="entry name" value="PBP2_LTTR_aromatics_like"/>
    <property type="match status" value="1"/>
</dbReference>
<dbReference type="GO" id="GO:0003677">
    <property type="term" value="F:DNA binding"/>
    <property type="evidence" value="ECO:0007669"/>
    <property type="project" value="UniProtKB-KW"/>
</dbReference>
<protein>
    <submittedName>
        <fullName evidence="7">LysR family transcriptional regulator</fullName>
    </submittedName>
</protein>
<dbReference type="Gene3D" id="3.40.190.10">
    <property type="entry name" value="Periplasmic binding protein-like II"/>
    <property type="match status" value="2"/>
</dbReference>